<organism evidence="2 3">
    <name type="scientific">Exidia glandulosa HHB12029</name>
    <dbReference type="NCBI Taxonomy" id="1314781"/>
    <lineage>
        <taxon>Eukaryota</taxon>
        <taxon>Fungi</taxon>
        <taxon>Dikarya</taxon>
        <taxon>Basidiomycota</taxon>
        <taxon>Agaricomycotina</taxon>
        <taxon>Agaricomycetes</taxon>
        <taxon>Auriculariales</taxon>
        <taxon>Exidiaceae</taxon>
        <taxon>Exidia</taxon>
    </lineage>
</organism>
<dbReference type="InParanoid" id="A0A165ATS3"/>
<dbReference type="EMBL" id="KV426627">
    <property type="protein sequence ID" value="KZV79401.1"/>
    <property type="molecule type" value="Genomic_DNA"/>
</dbReference>
<feature type="region of interest" description="Disordered" evidence="1">
    <location>
        <begin position="73"/>
        <end position="104"/>
    </location>
</feature>
<reference evidence="2 3" key="1">
    <citation type="journal article" date="2016" name="Mol. Biol. Evol.">
        <title>Comparative Genomics of Early-Diverging Mushroom-Forming Fungi Provides Insights into the Origins of Lignocellulose Decay Capabilities.</title>
        <authorList>
            <person name="Nagy L.G."/>
            <person name="Riley R."/>
            <person name="Tritt A."/>
            <person name="Adam C."/>
            <person name="Daum C."/>
            <person name="Floudas D."/>
            <person name="Sun H."/>
            <person name="Yadav J.S."/>
            <person name="Pangilinan J."/>
            <person name="Larsson K.H."/>
            <person name="Matsuura K."/>
            <person name="Barry K."/>
            <person name="Labutti K."/>
            <person name="Kuo R."/>
            <person name="Ohm R.A."/>
            <person name="Bhattacharya S.S."/>
            <person name="Shirouzu T."/>
            <person name="Yoshinaga Y."/>
            <person name="Martin F.M."/>
            <person name="Grigoriev I.V."/>
            <person name="Hibbett D.S."/>
        </authorList>
    </citation>
    <scope>NUCLEOTIDE SEQUENCE [LARGE SCALE GENOMIC DNA]</scope>
    <source>
        <strain evidence="2 3">HHB12029</strain>
    </source>
</reference>
<dbReference type="AlphaFoldDB" id="A0A165ATS3"/>
<evidence type="ECO:0000313" key="2">
    <source>
        <dbReference type="EMBL" id="KZV79401.1"/>
    </source>
</evidence>
<gene>
    <name evidence="2" type="ORF">EXIGLDRAFT_471862</name>
</gene>
<feature type="compositionally biased region" description="Basic residues" evidence="1">
    <location>
        <begin position="93"/>
        <end position="104"/>
    </location>
</feature>
<name>A0A165ATS3_EXIGL</name>
<evidence type="ECO:0000313" key="3">
    <source>
        <dbReference type="Proteomes" id="UP000077266"/>
    </source>
</evidence>
<protein>
    <submittedName>
        <fullName evidence="2">Uncharacterized protein</fullName>
    </submittedName>
</protein>
<dbReference type="Proteomes" id="UP000077266">
    <property type="component" value="Unassembled WGS sequence"/>
</dbReference>
<sequence length="178" mass="19815">MRRRAQDTAYTVIFRSTYSSVVSASEPVLCPSSKIFRSTCSSVVSASEPALCASLKATSIEISILRVRRRAAASPEGERPPFDADSTFPSSRRSCRFRSGRRTARSLTPRTGAHFAVESMSGLISHELEVPSLRRASRRGRSVTVSWHRSRPRVNSQGRQIIQIPRCNPCGRRSRCFV</sequence>
<keyword evidence="3" id="KW-1185">Reference proteome</keyword>
<proteinExistence type="predicted"/>
<evidence type="ECO:0000256" key="1">
    <source>
        <dbReference type="SAM" id="MobiDB-lite"/>
    </source>
</evidence>
<accession>A0A165ATS3</accession>